<accession>A0A0F9IG61</accession>
<reference evidence="1" key="1">
    <citation type="journal article" date="2015" name="Nature">
        <title>Complex archaea that bridge the gap between prokaryotes and eukaryotes.</title>
        <authorList>
            <person name="Spang A."/>
            <person name="Saw J.H."/>
            <person name="Jorgensen S.L."/>
            <person name="Zaremba-Niedzwiedzka K."/>
            <person name="Martijn J."/>
            <person name="Lind A.E."/>
            <person name="van Eijk R."/>
            <person name="Schleper C."/>
            <person name="Guy L."/>
            <person name="Ettema T.J."/>
        </authorList>
    </citation>
    <scope>NUCLEOTIDE SEQUENCE</scope>
</reference>
<name>A0A0F9IG61_9ZZZZ</name>
<sequence length="44" mass="4912">GLVYKLYADTKPEIGKVKVEDLLIDTIVDFGERLLGVQRHKAVA</sequence>
<gene>
    <name evidence="1" type="ORF">LCGC14_1583690</name>
</gene>
<proteinExistence type="predicted"/>
<evidence type="ECO:0000313" key="1">
    <source>
        <dbReference type="EMBL" id="KKM26551.1"/>
    </source>
</evidence>
<protein>
    <submittedName>
        <fullName evidence="1">Uncharacterized protein</fullName>
    </submittedName>
</protein>
<dbReference type="EMBL" id="LAZR01012492">
    <property type="protein sequence ID" value="KKM26551.1"/>
    <property type="molecule type" value="Genomic_DNA"/>
</dbReference>
<feature type="non-terminal residue" evidence="1">
    <location>
        <position position="1"/>
    </location>
</feature>
<organism evidence="1">
    <name type="scientific">marine sediment metagenome</name>
    <dbReference type="NCBI Taxonomy" id="412755"/>
    <lineage>
        <taxon>unclassified sequences</taxon>
        <taxon>metagenomes</taxon>
        <taxon>ecological metagenomes</taxon>
    </lineage>
</organism>
<dbReference type="AlphaFoldDB" id="A0A0F9IG61"/>
<comment type="caution">
    <text evidence="1">The sequence shown here is derived from an EMBL/GenBank/DDBJ whole genome shotgun (WGS) entry which is preliminary data.</text>
</comment>